<proteinExistence type="predicted"/>
<dbReference type="Proteomes" id="UP000525078">
    <property type="component" value="Unassembled WGS sequence"/>
</dbReference>
<dbReference type="InterPro" id="IPR026960">
    <property type="entry name" value="RVT-Znf"/>
</dbReference>
<dbReference type="AlphaFoldDB" id="A0A7J6F0H5"/>
<gene>
    <name evidence="2" type="ORF">F8388_016547</name>
</gene>
<feature type="domain" description="Reverse transcriptase zinc-binding" evidence="1">
    <location>
        <begin position="221"/>
        <end position="291"/>
    </location>
</feature>
<comment type="caution">
    <text evidence="2">The sequence shown here is derived from an EMBL/GenBank/DDBJ whole genome shotgun (WGS) entry which is preliminary data.</text>
</comment>
<dbReference type="Pfam" id="PF13966">
    <property type="entry name" value="zf-RVT"/>
    <property type="match status" value="1"/>
</dbReference>
<evidence type="ECO:0000313" key="3">
    <source>
        <dbReference type="Proteomes" id="UP000525078"/>
    </source>
</evidence>
<sequence>MPITSTPLSVTTPASYPISSDTTPVIPFPSYLPITPMIATYPPNSHSVKPPTRTPLMPATFPLNSPSFSTVVSLNVSPTLHSPLSNAKGKAILVSDDDFENVNPNKQFKRQLDSESLRNVLKRCRSNTLHIQSDSSAPSGNDISLQVADLITQNRQWDLTTISANFGQADIDIILSIPLTIYPSDDILIWNGTNSGNYMVKSGYYFASSLAELNDAGSTFSSENWWTKFWKLKLPSKLRIFVSKVYHNVLPVAAELNRKHIAESPYCPLCKMQKESINHALFLCSRAKEVWCFFPHTLNFKLAATTTSEEFLLYVSANTSTPDFEQFLTLCWSIWFERNAEFHGKLPKQPAAIFTFATGYISKYQTVHNSQQITAVSPTSWDISLVHDMFNPRDAHLILGISLSSIPNEDCWS</sequence>
<evidence type="ECO:0000313" key="2">
    <source>
        <dbReference type="EMBL" id="KAF4363419.1"/>
    </source>
</evidence>
<evidence type="ECO:0000259" key="1">
    <source>
        <dbReference type="Pfam" id="PF13966"/>
    </source>
</evidence>
<organism evidence="2 3">
    <name type="scientific">Cannabis sativa</name>
    <name type="common">Hemp</name>
    <name type="synonym">Marijuana</name>
    <dbReference type="NCBI Taxonomy" id="3483"/>
    <lineage>
        <taxon>Eukaryota</taxon>
        <taxon>Viridiplantae</taxon>
        <taxon>Streptophyta</taxon>
        <taxon>Embryophyta</taxon>
        <taxon>Tracheophyta</taxon>
        <taxon>Spermatophyta</taxon>
        <taxon>Magnoliopsida</taxon>
        <taxon>eudicotyledons</taxon>
        <taxon>Gunneridae</taxon>
        <taxon>Pentapetalae</taxon>
        <taxon>rosids</taxon>
        <taxon>fabids</taxon>
        <taxon>Rosales</taxon>
        <taxon>Cannabaceae</taxon>
        <taxon>Cannabis</taxon>
    </lineage>
</organism>
<reference evidence="2 3" key="1">
    <citation type="journal article" date="2020" name="bioRxiv">
        <title>Sequence and annotation of 42 cannabis genomes reveals extensive copy number variation in cannabinoid synthesis and pathogen resistance genes.</title>
        <authorList>
            <person name="Mckernan K.J."/>
            <person name="Helbert Y."/>
            <person name="Kane L.T."/>
            <person name="Ebling H."/>
            <person name="Zhang L."/>
            <person name="Liu B."/>
            <person name="Eaton Z."/>
            <person name="Mclaughlin S."/>
            <person name="Kingan S."/>
            <person name="Baybayan P."/>
            <person name="Concepcion G."/>
            <person name="Jordan M."/>
            <person name="Riva A."/>
            <person name="Barbazuk W."/>
            <person name="Harkins T."/>
        </authorList>
    </citation>
    <scope>NUCLEOTIDE SEQUENCE [LARGE SCALE GENOMIC DNA]</scope>
    <source>
        <strain evidence="3">cv. Jamaican Lion 4</strain>
        <tissue evidence="2">Leaf</tissue>
    </source>
</reference>
<name>A0A7J6F0H5_CANSA</name>
<protein>
    <recommendedName>
        <fullName evidence="1">Reverse transcriptase zinc-binding domain-containing protein</fullName>
    </recommendedName>
</protein>
<dbReference type="EMBL" id="JAATIP010000175">
    <property type="protein sequence ID" value="KAF4363419.1"/>
    <property type="molecule type" value="Genomic_DNA"/>
</dbReference>
<accession>A0A7J6F0H5</accession>